<organism evidence="1 2">
    <name type="scientific">Psychromonas ingrahamii (strain DSM 17664 / CCUG 51855 / 37)</name>
    <dbReference type="NCBI Taxonomy" id="357804"/>
    <lineage>
        <taxon>Bacteria</taxon>
        <taxon>Pseudomonadati</taxon>
        <taxon>Pseudomonadota</taxon>
        <taxon>Gammaproteobacteria</taxon>
        <taxon>Alteromonadales</taxon>
        <taxon>Psychromonadaceae</taxon>
        <taxon>Psychromonas</taxon>
    </lineage>
</organism>
<reference evidence="1 2" key="1">
    <citation type="submission" date="2007-01" db="EMBL/GenBank/DDBJ databases">
        <title>Complete sequence of Psychromonas ingrahamii 37.</title>
        <authorList>
            <consortium name="US DOE Joint Genome Institute"/>
            <person name="Copeland A."/>
            <person name="Lucas S."/>
            <person name="Lapidus A."/>
            <person name="Barry K."/>
            <person name="Detter J.C."/>
            <person name="Glavina del Rio T."/>
            <person name="Hammon N."/>
            <person name="Israni S."/>
            <person name="Dalin E."/>
            <person name="Tice H."/>
            <person name="Pitluck S."/>
            <person name="Thompson L.S."/>
            <person name="Brettin T."/>
            <person name="Bruce D."/>
            <person name="Han C."/>
            <person name="Tapia R."/>
            <person name="Schmutz J."/>
            <person name="Larimer F."/>
            <person name="Land M."/>
            <person name="Hauser L."/>
            <person name="Kyrpides N."/>
            <person name="Ivanova N."/>
            <person name="Staley J."/>
            <person name="Richardson P."/>
        </authorList>
    </citation>
    <scope>NUCLEOTIDE SEQUENCE [LARGE SCALE GENOMIC DNA]</scope>
    <source>
        <strain evidence="1 2">37</strain>
    </source>
</reference>
<evidence type="ECO:0000313" key="2">
    <source>
        <dbReference type="Proteomes" id="UP000000639"/>
    </source>
</evidence>
<sequence>MSKNKKVCIVLGNGFTIDFLNLISKKTTTIWDDIDVSNLFSHGANLKWPSNNNPGFLSKKYTPYLWDLGARPYMDKNETMHLIEKIVTSVNVYALKGANDISKDQKYLLAYKELTSYLKYLFIYFNGKQDVIPDEIENWAWALFFTTLNNSIDVEEVIIITYNYDIWLERILTKLNIEFDLPPMNKGSSKCKFRLFKPHGSISFKYKKDLPLSSFNINYQDLKSECSSMDIDIKYEDLCTNNPIIFLIPPAGDVNRTKVGWNASLRQIYEPKIKEFKKNDLMIISGISYWHVDRAEIDNILISPSSDIDLVNINPSMDKYFESVINSLFMNYIHFDSSEVLKEFII</sequence>
<dbReference type="eggNOG" id="ENOG5031IXJ">
    <property type="taxonomic scope" value="Bacteria"/>
</dbReference>
<dbReference type="HOGENOM" id="CLU_798739_0_0_6"/>
<dbReference type="RefSeq" id="WP_011771234.1">
    <property type="nucleotide sequence ID" value="NC_008709.1"/>
</dbReference>
<dbReference type="EMBL" id="CP000510">
    <property type="protein sequence ID" value="ABM04680.1"/>
    <property type="molecule type" value="Genomic_DNA"/>
</dbReference>
<evidence type="ECO:0008006" key="3">
    <source>
        <dbReference type="Google" id="ProtNLM"/>
    </source>
</evidence>
<dbReference type="AlphaFoldDB" id="A1SYW5"/>
<accession>A1SYW5</accession>
<protein>
    <recommendedName>
        <fullName evidence="3">SIR2-like domain-containing protein</fullName>
    </recommendedName>
</protein>
<keyword evidence="2" id="KW-1185">Reference proteome</keyword>
<name>A1SYW5_PSYIN</name>
<evidence type="ECO:0000313" key="1">
    <source>
        <dbReference type="EMBL" id="ABM04680.1"/>
    </source>
</evidence>
<dbReference type="KEGG" id="pin:Ping_2978"/>
<proteinExistence type="predicted"/>
<dbReference type="Proteomes" id="UP000000639">
    <property type="component" value="Chromosome"/>
</dbReference>
<gene>
    <name evidence="1" type="ordered locus">Ping_2978</name>
</gene>